<evidence type="ECO:0000256" key="9">
    <source>
        <dbReference type="ARBA" id="ARBA00023012"/>
    </source>
</evidence>
<dbReference type="OrthoDB" id="9813151at2"/>
<dbReference type="PANTHER" id="PTHR45436:SF5">
    <property type="entry name" value="SENSOR HISTIDINE KINASE TRCS"/>
    <property type="match status" value="1"/>
</dbReference>
<evidence type="ECO:0000259" key="13">
    <source>
        <dbReference type="PROSITE" id="PS50109"/>
    </source>
</evidence>
<evidence type="ECO:0000256" key="2">
    <source>
        <dbReference type="ARBA" id="ARBA00004370"/>
    </source>
</evidence>
<dbReference type="Pfam" id="PF00672">
    <property type="entry name" value="HAMP"/>
    <property type="match status" value="1"/>
</dbReference>
<keyword evidence="9" id="KW-0902">Two-component regulatory system</keyword>
<dbReference type="SUPFAM" id="SSF47384">
    <property type="entry name" value="Homodimeric domain of signal transducing histidine kinase"/>
    <property type="match status" value="1"/>
</dbReference>
<evidence type="ECO:0000256" key="4">
    <source>
        <dbReference type="ARBA" id="ARBA00022553"/>
    </source>
</evidence>
<dbReference type="Gene3D" id="3.30.565.10">
    <property type="entry name" value="Histidine kinase-like ATPase, C-terminal domain"/>
    <property type="match status" value="1"/>
</dbReference>
<dbReference type="InterPro" id="IPR003661">
    <property type="entry name" value="HisK_dim/P_dom"/>
</dbReference>
<keyword evidence="7 15" id="KW-0418">Kinase</keyword>
<dbReference type="EC" id="2.7.13.3" evidence="3"/>
<dbReference type="InterPro" id="IPR036097">
    <property type="entry name" value="HisK_dim/P_sf"/>
</dbReference>
<keyword evidence="16" id="KW-1185">Reference proteome</keyword>
<evidence type="ECO:0000256" key="11">
    <source>
        <dbReference type="SAM" id="Coils"/>
    </source>
</evidence>
<dbReference type="GO" id="GO:0000155">
    <property type="term" value="F:phosphorelay sensor kinase activity"/>
    <property type="evidence" value="ECO:0007669"/>
    <property type="project" value="InterPro"/>
</dbReference>
<keyword evidence="11" id="KW-0175">Coiled coil</keyword>
<dbReference type="CDD" id="cd00082">
    <property type="entry name" value="HisKA"/>
    <property type="match status" value="1"/>
</dbReference>
<evidence type="ECO:0000256" key="8">
    <source>
        <dbReference type="ARBA" id="ARBA00022989"/>
    </source>
</evidence>
<dbReference type="AlphaFoldDB" id="A0A399EU34"/>
<keyword evidence="6 12" id="KW-0812">Transmembrane</keyword>
<feature type="coiled-coil region" evidence="11">
    <location>
        <begin position="184"/>
        <end position="218"/>
    </location>
</feature>
<evidence type="ECO:0000313" key="15">
    <source>
        <dbReference type="EMBL" id="RIH87040.1"/>
    </source>
</evidence>
<dbReference type="PROSITE" id="PS50109">
    <property type="entry name" value="HIS_KIN"/>
    <property type="match status" value="1"/>
</dbReference>
<comment type="subcellular location">
    <subcellularLocation>
        <location evidence="2">Membrane</location>
    </subcellularLocation>
</comment>
<dbReference type="EMBL" id="QWLA01000023">
    <property type="protein sequence ID" value="RIH87040.1"/>
    <property type="molecule type" value="Genomic_DNA"/>
</dbReference>
<dbReference type="InterPro" id="IPR050428">
    <property type="entry name" value="TCS_sensor_his_kinase"/>
</dbReference>
<protein>
    <recommendedName>
        <fullName evidence="3">histidine kinase</fullName>
        <ecNumber evidence="3">2.7.13.3</ecNumber>
    </recommendedName>
</protein>
<dbReference type="CDD" id="cd00075">
    <property type="entry name" value="HATPase"/>
    <property type="match status" value="1"/>
</dbReference>
<dbReference type="Pfam" id="PF00512">
    <property type="entry name" value="HisKA"/>
    <property type="match status" value="1"/>
</dbReference>
<dbReference type="Pfam" id="PF02518">
    <property type="entry name" value="HATPase_c"/>
    <property type="match status" value="1"/>
</dbReference>
<evidence type="ECO:0000256" key="12">
    <source>
        <dbReference type="SAM" id="Phobius"/>
    </source>
</evidence>
<dbReference type="FunFam" id="3.30.565.10:FF:000006">
    <property type="entry name" value="Sensor histidine kinase WalK"/>
    <property type="match status" value="1"/>
</dbReference>
<dbReference type="PROSITE" id="PS50885">
    <property type="entry name" value="HAMP"/>
    <property type="match status" value="1"/>
</dbReference>
<dbReference type="InterPro" id="IPR036890">
    <property type="entry name" value="HATPase_C_sf"/>
</dbReference>
<comment type="caution">
    <text evidence="15">The sequence shown here is derived from an EMBL/GenBank/DDBJ whole genome shotgun (WGS) entry which is preliminary data.</text>
</comment>
<dbReference type="InterPro" id="IPR003660">
    <property type="entry name" value="HAMP_dom"/>
</dbReference>
<evidence type="ECO:0000256" key="3">
    <source>
        <dbReference type="ARBA" id="ARBA00012438"/>
    </source>
</evidence>
<comment type="catalytic activity">
    <reaction evidence="1">
        <text>ATP + protein L-histidine = ADP + protein N-phospho-L-histidine.</text>
        <dbReference type="EC" id="2.7.13.3"/>
    </reaction>
</comment>
<dbReference type="InterPro" id="IPR005467">
    <property type="entry name" value="His_kinase_dom"/>
</dbReference>
<evidence type="ECO:0000256" key="1">
    <source>
        <dbReference type="ARBA" id="ARBA00000085"/>
    </source>
</evidence>
<dbReference type="SMART" id="SM00387">
    <property type="entry name" value="HATPase_c"/>
    <property type="match status" value="1"/>
</dbReference>
<evidence type="ECO:0000256" key="7">
    <source>
        <dbReference type="ARBA" id="ARBA00022777"/>
    </source>
</evidence>
<dbReference type="InterPro" id="IPR004358">
    <property type="entry name" value="Sig_transdc_His_kin-like_C"/>
</dbReference>
<reference evidence="15 16" key="1">
    <citation type="submission" date="2018-08" db="EMBL/GenBank/DDBJ databases">
        <title>Meiothermus roseus NBRC 110900 genome sequencing project.</title>
        <authorList>
            <person name="Da Costa M.S."/>
            <person name="Albuquerque L."/>
            <person name="Raposo P."/>
            <person name="Froufe H.J.C."/>
            <person name="Barroso C.S."/>
            <person name="Egas C."/>
        </authorList>
    </citation>
    <scope>NUCLEOTIDE SEQUENCE [LARGE SCALE GENOMIC DNA]</scope>
    <source>
        <strain evidence="15 16">NBRC 110900</strain>
    </source>
</reference>
<dbReference type="InterPro" id="IPR003594">
    <property type="entry name" value="HATPase_dom"/>
</dbReference>
<keyword evidence="5 15" id="KW-0808">Transferase</keyword>
<organism evidence="15 16">
    <name type="scientific">Calidithermus roseus</name>
    <dbReference type="NCBI Taxonomy" id="1644118"/>
    <lineage>
        <taxon>Bacteria</taxon>
        <taxon>Thermotogati</taxon>
        <taxon>Deinococcota</taxon>
        <taxon>Deinococci</taxon>
        <taxon>Thermales</taxon>
        <taxon>Thermaceae</taxon>
        <taxon>Calidithermus</taxon>
    </lineage>
</organism>
<dbReference type="SUPFAM" id="SSF55874">
    <property type="entry name" value="ATPase domain of HSP90 chaperone/DNA topoisomerase II/histidine kinase"/>
    <property type="match status" value="1"/>
</dbReference>
<dbReference type="SUPFAM" id="SSF158472">
    <property type="entry name" value="HAMP domain-like"/>
    <property type="match status" value="1"/>
</dbReference>
<gene>
    <name evidence="15" type="primary">baeS_1</name>
    <name evidence="15" type="ORF">Mrose_01474</name>
</gene>
<evidence type="ECO:0000256" key="5">
    <source>
        <dbReference type="ARBA" id="ARBA00022679"/>
    </source>
</evidence>
<keyword evidence="4" id="KW-0597">Phosphoprotein</keyword>
<dbReference type="PANTHER" id="PTHR45436">
    <property type="entry name" value="SENSOR HISTIDINE KINASE YKOH"/>
    <property type="match status" value="1"/>
</dbReference>
<feature type="transmembrane region" description="Helical" evidence="12">
    <location>
        <begin position="130"/>
        <end position="149"/>
    </location>
</feature>
<proteinExistence type="predicted"/>
<name>A0A399EU34_9DEIN</name>
<evidence type="ECO:0000256" key="6">
    <source>
        <dbReference type="ARBA" id="ARBA00022692"/>
    </source>
</evidence>
<dbReference type="PRINTS" id="PR00344">
    <property type="entry name" value="BCTRLSENSOR"/>
</dbReference>
<dbReference type="Gene3D" id="6.10.340.10">
    <property type="match status" value="1"/>
</dbReference>
<feature type="domain" description="HAMP" evidence="14">
    <location>
        <begin position="150"/>
        <end position="203"/>
    </location>
</feature>
<feature type="domain" description="Histidine kinase" evidence="13">
    <location>
        <begin position="211"/>
        <end position="426"/>
    </location>
</feature>
<keyword evidence="10 12" id="KW-0472">Membrane</keyword>
<evidence type="ECO:0000256" key="10">
    <source>
        <dbReference type="ARBA" id="ARBA00023136"/>
    </source>
</evidence>
<dbReference type="CDD" id="cd06225">
    <property type="entry name" value="HAMP"/>
    <property type="match status" value="1"/>
</dbReference>
<dbReference type="Gene3D" id="1.10.287.130">
    <property type="match status" value="1"/>
</dbReference>
<dbReference type="SMART" id="SM00388">
    <property type="entry name" value="HisKA"/>
    <property type="match status" value="1"/>
</dbReference>
<accession>A0A399EU34</accession>
<keyword evidence="8 12" id="KW-1133">Transmembrane helix</keyword>
<evidence type="ECO:0000259" key="14">
    <source>
        <dbReference type="PROSITE" id="PS50885"/>
    </source>
</evidence>
<sequence>MKLWNRLEVRLALLMAAVAVVTNLITFGLTAYQGQKEFRYLSPSIKAFLQNPDTAPLPFDLSREINRQLTSADRVIIRALSDGGVQGERIVVLQAMEGGNVLISQEFTLRPPAPGFRRGAGFLERLQRSLTWATLASVGLGILMAFAFARRLARPLEAISQGANRLAQGELTVRIPTPKGNDEVSQLARNFNAMAQSLERLEKERRAMIADIAHELRTPLTVMQGRLEAIQDGVIRLDDSEIARLHHQTRLLSRLVEDLRTLSLVDAGRLALERQPLELRELLASAAQSFRPRAEARQARLELDLPHQPISLSADPDRLAQVVGNLLTNALNHTPAHGRIVISAGQEDGHAWFSVADTGPGIPEEALPKIFDRFYRVEQSRNRQTGGTGLGLSIVRALVELHGGRVSASNRPEGGAVFRVELPMGV</sequence>
<evidence type="ECO:0000313" key="16">
    <source>
        <dbReference type="Proteomes" id="UP000265341"/>
    </source>
</evidence>
<dbReference type="RefSeq" id="WP_119276974.1">
    <property type="nucleotide sequence ID" value="NZ_QWLA01000023.1"/>
</dbReference>
<dbReference type="SMART" id="SM00304">
    <property type="entry name" value="HAMP"/>
    <property type="match status" value="1"/>
</dbReference>
<dbReference type="GO" id="GO:0005886">
    <property type="term" value="C:plasma membrane"/>
    <property type="evidence" value="ECO:0007669"/>
    <property type="project" value="TreeGrafter"/>
</dbReference>
<dbReference type="Proteomes" id="UP000265341">
    <property type="component" value="Unassembled WGS sequence"/>
</dbReference>
<feature type="transmembrane region" description="Helical" evidence="12">
    <location>
        <begin position="12"/>
        <end position="32"/>
    </location>
</feature>